<dbReference type="CDD" id="cd00619">
    <property type="entry name" value="Terminator_NusB"/>
    <property type="match status" value="1"/>
</dbReference>
<evidence type="ECO:0000256" key="6">
    <source>
        <dbReference type="HAMAP-Rule" id="MF_00073"/>
    </source>
</evidence>
<dbReference type="PANTHER" id="PTHR11078:SF3">
    <property type="entry name" value="ANTITERMINATION NUSB DOMAIN-CONTAINING PROTEIN"/>
    <property type="match status" value="1"/>
</dbReference>
<keyword evidence="5 6" id="KW-0804">Transcription</keyword>
<dbReference type="STRING" id="330734.ABA45_03725"/>
<dbReference type="InterPro" id="IPR006027">
    <property type="entry name" value="NusB_RsmB_TIM44"/>
</dbReference>
<proteinExistence type="inferred from homology"/>
<feature type="region of interest" description="Disordered" evidence="7">
    <location>
        <begin position="1"/>
        <end position="33"/>
    </location>
</feature>
<evidence type="ECO:0000313" key="9">
    <source>
        <dbReference type="EMBL" id="AKO51646.1"/>
    </source>
</evidence>
<dbReference type="GO" id="GO:0003723">
    <property type="term" value="F:RNA binding"/>
    <property type="evidence" value="ECO:0007669"/>
    <property type="project" value="UniProtKB-UniRule"/>
</dbReference>
<evidence type="ECO:0000256" key="7">
    <source>
        <dbReference type="SAM" id="MobiDB-lite"/>
    </source>
</evidence>
<dbReference type="PANTHER" id="PTHR11078">
    <property type="entry name" value="N UTILIZATION SUBSTANCE PROTEIN B-RELATED"/>
    <property type="match status" value="1"/>
</dbReference>
<evidence type="ECO:0000259" key="8">
    <source>
        <dbReference type="Pfam" id="PF01029"/>
    </source>
</evidence>
<evidence type="ECO:0000256" key="5">
    <source>
        <dbReference type="ARBA" id="ARBA00023163"/>
    </source>
</evidence>
<evidence type="ECO:0000256" key="2">
    <source>
        <dbReference type="ARBA" id="ARBA00022814"/>
    </source>
</evidence>
<evidence type="ECO:0000256" key="1">
    <source>
        <dbReference type="ARBA" id="ARBA00005952"/>
    </source>
</evidence>
<feature type="compositionally biased region" description="Low complexity" evidence="7">
    <location>
        <begin position="9"/>
        <end position="20"/>
    </location>
</feature>
<accession>A0A0H4HY84</accession>
<dbReference type="NCBIfam" id="TIGR01951">
    <property type="entry name" value="nusB"/>
    <property type="match status" value="1"/>
</dbReference>
<dbReference type="GO" id="GO:0006353">
    <property type="term" value="P:DNA-templated transcription termination"/>
    <property type="evidence" value="ECO:0007669"/>
    <property type="project" value="UniProtKB-UniRule"/>
</dbReference>
<keyword evidence="2 6" id="KW-0889">Transcription antitermination</keyword>
<dbReference type="PATRIC" id="fig|330734.3.peg.805"/>
<comment type="similarity">
    <text evidence="1 6">Belongs to the NusB family.</text>
</comment>
<reference evidence="9 10" key="1">
    <citation type="submission" date="2015-05" db="EMBL/GenBank/DDBJ databases">
        <title>Complete genome of Marinobacter psychrophilus strain 20041T isolated from sea-ice of the Canadian Basin.</title>
        <authorList>
            <person name="Song L."/>
            <person name="Ren L."/>
            <person name="Yu Y."/>
            <person name="Wang X."/>
        </authorList>
    </citation>
    <scope>NUCLEOTIDE SEQUENCE [LARGE SCALE GENOMIC DNA]</scope>
    <source>
        <strain evidence="9 10">20041</strain>
    </source>
</reference>
<keyword evidence="4 6" id="KW-0805">Transcription regulation</keyword>
<dbReference type="GO" id="GO:0031564">
    <property type="term" value="P:transcription antitermination"/>
    <property type="evidence" value="ECO:0007669"/>
    <property type="project" value="UniProtKB-KW"/>
</dbReference>
<dbReference type="AlphaFoldDB" id="A0A0H4HY84"/>
<dbReference type="InterPro" id="IPR011605">
    <property type="entry name" value="NusB_fam"/>
</dbReference>
<keyword evidence="10" id="KW-1185">Reference proteome</keyword>
<dbReference type="HAMAP" id="MF_00073">
    <property type="entry name" value="NusB"/>
    <property type="match status" value="1"/>
</dbReference>
<dbReference type="GO" id="GO:0005829">
    <property type="term" value="C:cytosol"/>
    <property type="evidence" value="ECO:0007669"/>
    <property type="project" value="TreeGrafter"/>
</dbReference>
<name>A0A0H4HY84_9GAMM</name>
<dbReference type="SUPFAM" id="SSF48013">
    <property type="entry name" value="NusB-like"/>
    <property type="match status" value="1"/>
</dbReference>
<dbReference type="Pfam" id="PF01029">
    <property type="entry name" value="NusB"/>
    <property type="match status" value="1"/>
</dbReference>
<protein>
    <recommendedName>
        <fullName evidence="6">Transcription antitermination protein NusB</fullName>
    </recommendedName>
    <alternativeName>
        <fullName evidence="6">Antitermination factor NusB</fullName>
    </alternativeName>
</protein>
<organism evidence="9 10">
    <name type="scientific">Marinobacter psychrophilus</name>
    <dbReference type="NCBI Taxonomy" id="330734"/>
    <lineage>
        <taxon>Bacteria</taxon>
        <taxon>Pseudomonadati</taxon>
        <taxon>Pseudomonadota</taxon>
        <taxon>Gammaproteobacteria</taxon>
        <taxon>Pseudomonadales</taxon>
        <taxon>Marinobacteraceae</taxon>
        <taxon>Marinobacter</taxon>
    </lineage>
</organism>
<dbReference type="Gene3D" id="1.10.940.10">
    <property type="entry name" value="NusB-like"/>
    <property type="match status" value="1"/>
</dbReference>
<dbReference type="Proteomes" id="UP000036406">
    <property type="component" value="Chromosome"/>
</dbReference>
<evidence type="ECO:0000256" key="3">
    <source>
        <dbReference type="ARBA" id="ARBA00022884"/>
    </source>
</evidence>
<evidence type="ECO:0000256" key="4">
    <source>
        <dbReference type="ARBA" id="ARBA00023015"/>
    </source>
</evidence>
<dbReference type="EMBL" id="CP011494">
    <property type="protein sequence ID" value="AKO51646.1"/>
    <property type="molecule type" value="Genomic_DNA"/>
</dbReference>
<comment type="function">
    <text evidence="6">Involved in transcription antitermination. Required for transcription of ribosomal RNA (rRNA) genes. Binds specifically to the boxA antiterminator sequence of the ribosomal RNA (rrn) operons.</text>
</comment>
<dbReference type="InterPro" id="IPR035926">
    <property type="entry name" value="NusB-like_sf"/>
</dbReference>
<dbReference type="RefSeq" id="WP_014870012.1">
    <property type="nucleotide sequence ID" value="NZ_CP011494.1"/>
</dbReference>
<sequence>MSLPEDTIPGSTPEPTSSPGKAAQPKAGDRRRARGMAMQGLYQRHFSKSAVSNIEAEFMVDNDMSKVDLLYFRDLLHGTSREQAELDRLIEPFLDRPLQEVDPVELAIVRLGAYELKFRLDVPYKVVINEGIEMAKRFGGTEGHRFVNSILDKLSRRLRLAEIRPR</sequence>
<dbReference type="KEGG" id="mpq:ABA45_03725"/>
<feature type="domain" description="NusB/RsmB/TIM44" evidence="8">
    <location>
        <begin position="31"/>
        <end position="156"/>
    </location>
</feature>
<evidence type="ECO:0000313" key="10">
    <source>
        <dbReference type="Proteomes" id="UP000036406"/>
    </source>
</evidence>
<keyword evidence="3 6" id="KW-0694">RNA-binding</keyword>
<gene>
    <name evidence="6" type="primary">nusB</name>
    <name evidence="9" type="ORF">ABA45_03725</name>
</gene>